<dbReference type="Proteomes" id="UP000554286">
    <property type="component" value="Unassembled WGS sequence"/>
</dbReference>
<proteinExistence type="predicted"/>
<sequence length="91" mass="10028">MAVADTELTAGVVLQRMNTTQRFSFIAGIVEGLSYARYLRDGKDPAGMACINTWFYDDTKGAIEQVYTAFGTFPDHPPAAVMFVLLNQVCE</sequence>
<keyword evidence="2" id="KW-1185">Reference proteome</keyword>
<evidence type="ECO:0000313" key="1">
    <source>
        <dbReference type="EMBL" id="MBB4267912.1"/>
    </source>
</evidence>
<dbReference type="AlphaFoldDB" id="A0A7W6RGK1"/>
<organism evidence="1 2">
    <name type="scientific">Roseospira visakhapatnamensis</name>
    <dbReference type="NCBI Taxonomy" id="390880"/>
    <lineage>
        <taxon>Bacteria</taxon>
        <taxon>Pseudomonadati</taxon>
        <taxon>Pseudomonadota</taxon>
        <taxon>Alphaproteobacteria</taxon>
        <taxon>Rhodospirillales</taxon>
        <taxon>Rhodospirillaceae</taxon>
        <taxon>Roseospira</taxon>
    </lineage>
</organism>
<gene>
    <name evidence="1" type="ORF">GGD89_003564</name>
</gene>
<accession>A0A7W6RGK1</accession>
<dbReference type="EMBL" id="JACIGK010000038">
    <property type="protein sequence ID" value="MBB4267912.1"/>
    <property type="molecule type" value="Genomic_DNA"/>
</dbReference>
<evidence type="ECO:0000313" key="2">
    <source>
        <dbReference type="Proteomes" id="UP000554286"/>
    </source>
</evidence>
<protein>
    <submittedName>
        <fullName evidence="1">Uncharacterized protein</fullName>
    </submittedName>
</protein>
<dbReference type="RefSeq" id="WP_184048130.1">
    <property type="nucleotide sequence ID" value="NZ_JACIGK010000038.1"/>
</dbReference>
<comment type="caution">
    <text evidence="1">The sequence shown here is derived from an EMBL/GenBank/DDBJ whole genome shotgun (WGS) entry which is preliminary data.</text>
</comment>
<name>A0A7W6RGK1_9PROT</name>
<reference evidence="1 2" key="1">
    <citation type="submission" date="2020-08" db="EMBL/GenBank/DDBJ databases">
        <title>Genome sequencing of Purple Non-Sulfur Bacteria from various extreme environments.</title>
        <authorList>
            <person name="Mayer M."/>
        </authorList>
    </citation>
    <scope>NUCLEOTIDE SEQUENCE [LARGE SCALE GENOMIC DNA]</scope>
    <source>
        <strain evidence="1 2">JA131</strain>
    </source>
</reference>